<protein>
    <submittedName>
        <fullName evidence="2">Maebl protein</fullName>
    </submittedName>
</protein>
<dbReference type="Proteomes" id="UP000245081">
    <property type="component" value="Unassembled WGS sequence"/>
</dbReference>
<dbReference type="Pfam" id="PF19839">
    <property type="entry name" value="RHH_9"/>
    <property type="match status" value="1"/>
</dbReference>
<feature type="domain" description="Ribbon-helix-helix protein RHH" evidence="1">
    <location>
        <begin position="1"/>
        <end position="49"/>
    </location>
</feature>
<dbReference type="OrthoDB" id="9181780at2"/>
<evidence type="ECO:0000313" key="3">
    <source>
        <dbReference type="Proteomes" id="UP000245081"/>
    </source>
</evidence>
<dbReference type="SUPFAM" id="SSF47598">
    <property type="entry name" value="Ribbon-helix-helix"/>
    <property type="match status" value="1"/>
</dbReference>
<name>A0A2R5F5R0_9PROT</name>
<comment type="caution">
    <text evidence="2">The sequence shown here is derived from an EMBL/GenBank/DDBJ whole genome shotgun (WGS) entry which is preliminary data.</text>
</comment>
<reference evidence="2 3" key="1">
    <citation type="journal article" date="2018" name="Environ. Microbiol.">
        <title>Isolation and genomic characterization of Novimethylophilus kurashikiensis gen. nov. sp. nov., a new lanthanide-dependent methylotrophic species of Methylophilaceae.</title>
        <authorList>
            <person name="Lv H."/>
            <person name="Sahin N."/>
            <person name="Tani A."/>
        </authorList>
    </citation>
    <scope>NUCLEOTIDE SEQUENCE [LARGE SCALE GENOMIC DNA]</scope>
    <source>
        <strain evidence="2 3">La2-4</strain>
    </source>
</reference>
<evidence type="ECO:0000259" key="1">
    <source>
        <dbReference type="Pfam" id="PF19839"/>
    </source>
</evidence>
<sequence length="63" mass="7219">MENRTARLTILVDPIKKELFEEVCALQDLTPSQVVRSLIRDYIREHGTPEQVARMPIGGKSRL</sequence>
<dbReference type="InterPro" id="IPR045559">
    <property type="entry name" value="RHH_9"/>
</dbReference>
<dbReference type="GO" id="GO:0006355">
    <property type="term" value="P:regulation of DNA-templated transcription"/>
    <property type="evidence" value="ECO:0007669"/>
    <property type="project" value="InterPro"/>
</dbReference>
<accession>A0A2R5F5R0</accession>
<dbReference type="RefSeq" id="WP_109014833.1">
    <property type="nucleotide sequence ID" value="NZ_BDOQ01000003.1"/>
</dbReference>
<dbReference type="InterPro" id="IPR013321">
    <property type="entry name" value="Arc_rbn_hlx_hlx"/>
</dbReference>
<evidence type="ECO:0000313" key="2">
    <source>
        <dbReference type="EMBL" id="GBG13656.1"/>
    </source>
</evidence>
<dbReference type="Gene3D" id="1.10.1220.10">
    <property type="entry name" value="Met repressor-like"/>
    <property type="match status" value="1"/>
</dbReference>
<dbReference type="EMBL" id="BDOQ01000003">
    <property type="protein sequence ID" value="GBG13656.1"/>
    <property type="molecule type" value="Genomic_DNA"/>
</dbReference>
<organism evidence="2 3">
    <name type="scientific">Novimethylophilus kurashikiensis</name>
    <dbReference type="NCBI Taxonomy" id="1825523"/>
    <lineage>
        <taxon>Bacteria</taxon>
        <taxon>Pseudomonadati</taxon>
        <taxon>Pseudomonadota</taxon>
        <taxon>Betaproteobacteria</taxon>
        <taxon>Nitrosomonadales</taxon>
        <taxon>Methylophilaceae</taxon>
        <taxon>Novimethylophilus</taxon>
    </lineage>
</organism>
<gene>
    <name evidence="2" type="ORF">NMK_1207</name>
</gene>
<proteinExistence type="predicted"/>
<dbReference type="AlphaFoldDB" id="A0A2R5F5R0"/>
<keyword evidence="3" id="KW-1185">Reference proteome</keyword>
<dbReference type="InterPro" id="IPR010985">
    <property type="entry name" value="Ribbon_hlx_hlx"/>
</dbReference>